<evidence type="ECO:0000313" key="2">
    <source>
        <dbReference type="EMBL" id="SJM37128.1"/>
    </source>
</evidence>
<reference evidence="3" key="1">
    <citation type="submission" date="2017-02" db="EMBL/GenBank/DDBJ databases">
        <authorList>
            <person name="Mornico D."/>
        </authorList>
    </citation>
    <scope>NUCLEOTIDE SEQUENCE [LARGE SCALE GENOMIC DNA]</scope>
</reference>
<dbReference type="Proteomes" id="UP000188169">
    <property type="component" value="Unassembled WGS sequence"/>
</dbReference>
<dbReference type="AlphaFoldDB" id="A0A1R4EF67"/>
<dbReference type="EMBL" id="FUGD01000073">
    <property type="protein sequence ID" value="SJM37128.1"/>
    <property type="molecule type" value="Genomic_DNA"/>
</dbReference>
<dbReference type="PANTHER" id="PTHR35535:SF2">
    <property type="entry name" value="DUF306 DOMAIN-CONTAINING PROTEIN"/>
    <property type="match status" value="1"/>
</dbReference>
<feature type="domain" description="DUF306" evidence="1">
    <location>
        <begin position="47"/>
        <end position="144"/>
    </location>
</feature>
<name>A0A1R4EF67_9GAMM</name>
<dbReference type="Pfam" id="PF03724">
    <property type="entry name" value="META"/>
    <property type="match status" value="1"/>
</dbReference>
<accession>A0A1R4EF67</accession>
<dbReference type="PROSITE" id="PS51257">
    <property type="entry name" value="PROKAR_LIPOPROTEIN"/>
    <property type="match status" value="1"/>
</dbReference>
<evidence type="ECO:0000313" key="3">
    <source>
        <dbReference type="Proteomes" id="UP000188169"/>
    </source>
</evidence>
<dbReference type="Gene3D" id="2.40.128.270">
    <property type="match status" value="1"/>
</dbReference>
<dbReference type="InterPro" id="IPR053147">
    <property type="entry name" value="Hsp_HslJ-like"/>
</dbReference>
<gene>
    <name evidence="2" type="ORF">A1019T_01099</name>
</gene>
<protein>
    <submittedName>
        <fullName evidence="2">META domain protein</fullName>
    </submittedName>
</protein>
<proteinExistence type="predicted"/>
<dbReference type="InterPro" id="IPR005184">
    <property type="entry name" value="DUF306_Meta_HslJ"/>
</dbReference>
<keyword evidence="3" id="KW-1185">Reference proteome</keyword>
<evidence type="ECO:0000259" key="1">
    <source>
        <dbReference type="Pfam" id="PF03724"/>
    </source>
</evidence>
<dbReference type="PANTHER" id="PTHR35535">
    <property type="entry name" value="HEAT SHOCK PROTEIN HSLJ"/>
    <property type="match status" value="1"/>
</dbReference>
<organism evidence="2 3">
    <name type="scientific">Psychrobacter pasteurii</name>
    <dbReference type="NCBI Taxonomy" id="1945520"/>
    <lineage>
        <taxon>Bacteria</taxon>
        <taxon>Pseudomonadati</taxon>
        <taxon>Pseudomonadota</taxon>
        <taxon>Gammaproteobacteria</taxon>
        <taxon>Moraxellales</taxon>
        <taxon>Moraxellaceae</taxon>
        <taxon>Psychrobacter</taxon>
    </lineage>
</organism>
<sequence length="174" mass="18313">MKTINMLMMSGALAMGALVSGCQTTTTMTEVDTGAHGTVTTYQITDAALQANNWQLVDAKTTEGKKVDALFADAAKPLTLTFANVEGNNMVRLMNTCNNISAPYTLVNGDVKIGNMISTMMACPDAEAKFDAASVASVVGKYTLSQGADKTPMLVVTNDHQVAHFKAVAKAEAK</sequence>
<dbReference type="InterPro" id="IPR038670">
    <property type="entry name" value="HslJ-like_sf"/>
</dbReference>
<dbReference type="RefSeq" id="WP_077448530.1">
    <property type="nucleotide sequence ID" value="NZ_FUGD01000073.1"/>
</dbReference>
<dbReference type="OrthoDB" id="6647472at2"/>